<gene>
    <name evidence="1" type="ORF">GE061_008753</name>
</gene>
<reference evidence="1" key="1">
    <citation type="journal article" date="2021" name="Mol. Ecol. Resour.">
        <title>Apolygus lucorum genome provides insights into omnivorousness and mesophyll feeding.</title>
        <authorList>
            <person name="Liu Y."/>
            <person name="Liu H."/>
            <person name="Wang H."/>
            <person name="Huang T."/>
            <person name="Liu B."/>
            <person name="Yang B."/>
            <person name="Yin L."/>
            <person name="Li B."/>
            <person name="Zhang Y."/>
            <person name="Zhang S."/>
            <person name="Jiang F."/>
            <person name="Zhang X."/>
            <person name="Ren Y."/>
            <person name="Wang B."/>
            <person name="Wang S."/>
            <person name="Lu Y."/>
            <person name="Wu K."/>
            <person name="Fan W."/>
            <person name="Wang G."/>
        </authorList>
    </citation>
    <scope>NUCLEOTIDE SEQUENCE</scope>
    <source>
        <strain evidence="1">12Hb</strain>
    </source>
</reference>
<protein>
    <submittedName>
        <fullName evidence="1">Uncharacterized protein</fullName>
    </submittedName>
</protein>
<name>A0A8S9WLV0_APOLU</name>
<dbReference type="OrthoDB" id="6589648at2759"/>
<dbReference type="PANTHER" id="PTHR33327">
    <property type="entry name" value="ENDONUCLEASE"/>
    <property type="match status" value="1"/>
</dbReference>
<dbReference type="Proteomes" id="UP000466442">
    <property type="component" value="Unassembled WGS sequence"/>
</dbReference>
<accession>A0A8S9WLV0</accession>
<dbReference type="EMBL" id="WIXP02000017">
    <property type="protein sequence ID" value="KAF6197787.1"/>
    <property type="molecule type" value="Genomic_DNA"/>
</dbReference>
<sequence>MLLASLDGDVAELISDLLLKPLSNTPYTDLMIRLQTEFEISEGRKVSKLLTELDLGDRKPSQLLREMRSLAEVRFKTTFSKQCFFKRLPVHIRAILASSSDPLDNWRSWQIKYLNCLLVNILSMQLVALTFRQIVFDRLEAQIAQLTSSVAALNQSNRSRSGGGIHRQTALALKTPKPASSDASICRSINVTELMLVDASCRVLSNLL</sequence>
<dbReference type="AlphaFoldDB" id="A0A8S9WLV0"/>
<evidence type="ECO:0000313" key="2">
    <source>
        <dbReference type="Proteomes" id="UP000466442"/>
    </source>
</evidence>
<dbReference type="PANTHER" id="PTHR33327:SF3">
    <property type="entry name" value="RNA-DIRECTED DNA POLYMERASE"/>
    <property type="match status" value="1"/>
</dbReference>
<comment type="caution">
    <text evidence="1">The sequence shown here is derived from an EMBL/GenBank/DDBJ whole genome shotgun (WGS) entry which is preliminary data.</text>
</comment>
<keyword evidence="2" id="KW-1185">Reference proteome</keyword>
<proteinExistence type="predicted"/>
<evidence type="ECO:0000313" key="1">
    <source>
        <dbReference type="EMBL" id="KAF6197787.1"/>
    </source>
</evidence>
<organism evidence="1 2">
    <name type="scientific">Apolygus lucorum</name>
    <name type="common">Small green plant bug</name>
    <name type="synonym">Lygocoris lucorum</name>
    <dbReference type="NCBI Taxonomy" id="248454"/>
    <lineage>
        <taxon>Eukaryota</taxon>
        <taxon>Metazoa</taxon>
        <taxon>Ecdysozoa</taxon>
        <taxon>Arthropoda</taxon>
        <taxon>Hexapoda</taxon>
        <taxon>Insecta</taxon>
        <taxon>Pterygota</taxon>
        <taxon>Neoptera</taxon>
        <taxon>Paraneoptera</taxon>
        <taxon>Hemiptera</taxon>
        <taxon>Heteroptera</taxon>
        <taxon>Panheteroptera</taxon>
        <taxon>Cimicomorpha</taxon>
        <taxon>Miridae</taxon>
        <taxon>Mirini</taxon>
        <taxon>Apolygus</taxon>
    </lineage>
</organism>